<name>A0A1M7MFS5_9GAMM</name>
<dbReference type="InterPro" id="IPR001387">
    <property type="entry name" value="Cro/C1-type_HTH"/>
</dbReference>
<proteinExistence type="predicted"/>
<dbReference type="Proteomes" id="UP000184123">
    <property type="component" value="Unassembled WGS sequence"/>
</dbReference>
<dbReference type="SUPFAM" id="SSF47413">
    <property type="entry name" value="lambda repressor-like DNA-binding domains"/>
    <property type="match status" value="1"/>
</dbReference>
<reference evidence="3 4" key="1">
    <citation type="submission" date="2016-11" db="EMBL/GenBank/DDBJ databases">
        <authorList>
            <person name="Jaros S."/>
            <person name="Januszkiewicz K."/>
            <person name="Wedrychowicz H."/>
        </authorList>
    </citation>
    <scope>NUCLEOTIDE SEQUENCE [LARGE SCALE GENOMIC DNA]</scope>
    <source>
        <strain evidence="3 4">DSM 4740</strain>
    </source>
</reference>
<dbReference type="Gene3D" id="1.10.260.40">
    <property type="entry name" value="lambda repressor-like DNA-binding domains"/>
    <property type="match status" value="1"/>
</dbReference>
<dbReference type="RefSeq" id="WP_073437167.1">
    <property type="nucleotide sequence ID" value="NZ_BJXU01000165.1"/>
</dbReference>
<sequence>MDALGPRIKSLRIAAGLNKAALARQVGVSDVTISYWESGTIKQIGHERLVALSQALSCPLAHLLEGEPNRPSPLYLRPRLPLPWNEAAHKGVDLPLELIPGQRWDGDCHLLTPAPDETFDFLHPFDLVAAAPTEIFRQPGLYLVTEGDQLMVRRVGQDASGQLTFQRQGQVDVTPYHSGLRLAAKIVALWRHEPLNEPQRTLR</sequence>
<dbReference type="PROSITE" id="PS50943">
    <property type="entry name" value="HTH_CROC1"/>
    <property type="match status" value="1"/>
</dbReference>
<dbReference type="OrthoDB" id="9791537at2"/>
<evidence type="ECO:0000313" key="4">
    <source>
        <dbReference type="Proteomes" id="UP000184123"/>
    </source>
</evidence>
<dbReference type="Proteomes" id="UP000321726">
    <property type="component" value="Unassembled WGS sequence"/>
</dbReference>
<accession>A0A1M7MFS5</accession>
<protein>
    <submittedName>
        <fullName evidence="3">Helix-turn-helix</fullName>
    </submittedName>
</protein>
<feature type="domain" description="HTH cro/C1-type" evidence="1">
    <location>
        <begin position="8"/>
        <end position="63"/>
    </location>
</feature>
<evidence type="ECO:0000313" key="3">
    <source>
        <dbReference type="EMBL" id="SHM89693.1"/>
    </source>
</evidence>
<dbReference type="AlphaFoldDB" id="A0A1M7MFS5"/>
<dbReference type="EMBL" id="BJXU01000165">
    <property type="protein sequence ID" value="GEN25792.1"/>
    <property type="molecule type" value="Genomic_DNA"/>
</dbReference>
<dbReference type="EMBL" id="FRCA01000017">
    <property type="protein sequence ID" value="SHM89693.1"/>
    <property type="molecule type" value="Genomic_DNA"/>
</dbReference>
<dbReference type="SMART" id="SM00530">
    <property type="entry name" value="HTH_XRE"/>
    <property type="match status" value="1"/>
</dbReference>
<reference evidence="2 5" key="2">
    <citation type="submission" date="2019-07" db="EMBL/GenBank/DDBJ databases">
        <title>Whole genome shotgun sequence of Halomonas cupida NBRC 102219.</title>
        <authorList>
            <person name="Hosoyama A."/>
            <person name="Uohara A."/>
            <person name="Ohji S."/>
            <person name="Ichikawa N."/>
        </authorList>
    </citation>
    <scope>NUCLEOTIDE SEQUENCE [LARGE SCALE GENOMIC DNA]</scope>
    <source>
        <strain evidence="2 5">NBRC 102219</strain>
    </source>
</reference>
<dbReference type="GO" id="GO:0003677">
    <property type="term" value="F:DNA binding"/>
    <property type="evidence" value="ECO:0007669"/>
    <property type="project" value="InterPro"/>
</dbReference>
<gene>
    <name evidence="2" type="ORF">HCU01_37410</name>
    <name evidence="3" type="ORF">SAMN05660971_04198</name>
</gene>
<evidence type="ECO:0000313" key="2">
    <source>
        <dbReference type="EMBL" id="GEN25792.1"/>
    </source>
</evidence>
<evidence type="ECO:0000313" key="5">
    <source>
        <dbReference type="Proteomes" id="UP000321726"/>
    </source>
</evidence>
<keyword evidence="5" id="KW-1185">Reference proteome</keyword>
<dbReference type="CDD" id="cd00093">
    <property type="entry name" value="HTH_XRE"/>
    <property type="match status" value="1"/>
</dbReference>
<dbReference type="STRING" id="44933.SAMN05660971_04198"/>
<evidence type="ECO:0000259" key="1">
    <source>
        <dbReference type="PROSITE" id="PS50943"/>
    </source>
</evidence>
<dbReference type="InterPro" id="IPR010982">
    <property type="entry name" value="Lambda_DNA-bd_dom_sf"/>
</dbReference>
<dbReference type="Pfam" id="PF01381">
    <property type="entry name" value="HTH_3"/>
    <property type="match status" value="1"/>
</dbReference>
<organism evidence="3 4">
    <name type="scientific">Halomonas cupida</name>
    <dbReference type="NCBI Taxonomy" id="44933"/>
    <lineage>
        <taxon>Bacteria</taxon>
        <taxon>Pseudomonadati</taxon>
        <taxon>Pseudomonadota</taxon>
        <taxon>Gammaproteobacteria</taxon>
        <taxon>Oceanospirillales</taxon>
        <taxon>Halomonadaceae</taxon>
        <taxon>Halomonas</taxon>
    </lineage>
</organism>